<dbReference type="Gene3D" id="1.10.357.10">
    <property type="entry name" value="Tetracycline Repressor, domain 2"/>
    <property type="match status" value="1"/>
</dbReference>
<accession>A0ABU0E572</accession>
<dbReference type="PRINTS" id="PR00455">
    <property type="entry name" value="HTHTETR"/>
</dbReference>
<dbReference type="Pfam" id="PF21351">
    <property type="entry name" value="TetR_C_41"/>
    <property type="match status" value="1"/>
</dbReference>
<evidence type="ECO:0000256" key="1">
    <source>
        <dbReference type="ARBA" id="ARBA00023125"/>
    </source>
</evidence>
<dbReference type="InterPro" id="IPR009057">
    <property type="entry name" value="Homeodomain-like_sf"/>
</dbReference>
<dbReference type="EMBL" id="JAUSUR010000005">
    <property type="protein sequence ID" value="MDQ0362057.1"/>
    <property type="molecule type" value="Genomic_DNA"/>
</dbReference>
<dbReference type="PANTHER" id="PTHR43479">
    <property type="entry name" value="ACREF/ENVCD OPERON REPRESSOR-RELATED"/>
    <property type="match status" value="1"/>
</dbReference>
<dbReference type="InterPro" id="IPR050624">
    <property type="entry name" value="HTH-type_Tx_Regulator"/>
</dbReference>
<dbReference type="Proteomes" id="UP001230220">
    <property type="component" value="Unassembled WGS sequence"/>
</dbReference>
<dbReference type="RefSeq" id="WP_307409322.1">
    <property type="nucleotide sequence ID" value="NZ_JAUSUR010000005.1"/>
</dbReference>
<keyword evidence="1 2" id="KW-0238">DNA-binding</keyword>
<reference evidence="4 5" key="1">
    <citation type="submission" date="2023-07" db="EMBL/GenBank/DDBJ databases">
        <title>Genomic Encyclopedia of Type Strains, Phase IV (KMG-IV): sequencing the most valuable type-strain genomes for metagenomic binning, comparative biology and taxonomic classification.</title>
        <authorList>
            <person name="Goeker M."/>
        </authorList>
    </citation>
    <scope>NUCLEOTIDE SEQUENCE [LARGE SCALE GENOMIC DNA]</scope>
    <source>
        <strain evidence="4 5">DSM 16784</strain>
    </source>
</reference>
<organism evidence="4 5">
    <name type="scientific">Breznakia pachnodae</name>
    <dbReference type="NCBI Taxonomy" id="265178"/>
    <lineage>
        <taxon>Bacteria</taxon>
        <taxon>Bacillati</taxon>
        <taxon>Bacillota</taxon>
        <taxon>Erysipelotrichia</taxon>
        <taxon>Erysipelotrichales</taxon>
        <taxon>Erysipelotrichaceae</taxon>
        <taxon>Breznakia</taxon>
    </lineage>
</organism>
<keyword evidence="5" id="KW-1185">Reference proteome</keyword>
<dbReference type="InterPro" id="IPR001647">
    <property type="entry name" value="HTH_TetR"/>
</dbReference>
<evidence type="ECO:0000259" key="3">
    <source>
        <dbReference type="PROSITE" id="PS50977"/>
    </source>
</evidence>
<dbReference type="PANTHER" id="PTHR43479:SF11">
    <property type="entry name" value="ACREF_ENVCD OPERON REPRESSOR-RELATED"/>
    <property type="match status" value="1"/>
</dbReference>
<evidence type="ECO:0000313" key="5">
    <source>
        <dbReference type="Proteomes" id="UP001230220"/>
    </source>
</evidence>
<dbReference type="SUPFAM" id="SSF46689">
    <property type="entry name" value="Homeodomain-like"/>
    <property type="match status" value="1"/>
</dbReference>
<proteinExistence type="predicted"/>
<dbReference type="InterPro" id="IPR049484">
    <property type="entry name" value="Rv0078-like_C"/>
</dbReference>
<sequence>METKENKNNLASIATTNNLIKIARRHFSTYGFEKTSLEAIVKEVNMTRGALYHHFKNKKELFLAVLSQVQNEVGENVEKEAMTSEDVWEQLILGCIGFVEAATLESNKRILLIDSLNVVEWEDWRKMDNENSVTLLKEQLEVVKESGVLVDLDTTLIAHMISGALNDLSLHLAEIKMIRKKEMYEYINHLLKGLKVNENES</sequence>
<dbReference type="PROSITE" id="PS50977">
    <property type="entry name" value="HTH_TETR_2"/>
    <property type="match status" value="1"/>
</dbReference>
<gene>
    <name evidence="4" type="ORF">J2S15_002810</name>
</gene>
<feature type="DNA-binding region" description="H-T-H motif" evidence="2">
    <location>
        <begin position="36"/>
        <end position="55"/>
    </location>
</feature>
<feature type="domain" description="HTH tetR-type" evidence="3">
    <location>
        <begin position="13"/>
        <end position="73"/>
    </location>
</feature>
<protein>
    <submittedName>
        <fullName evidence="4">AcrR family transcriptional regulator</fullName>
    </submittedName>
</protein>
<evidence type="ECO:0000256" key="2">
    <source>
        <dbReference type="PROSITE-ProRule" id="PRU00335"/>
    </source>
</evidence>
<comment type="caution">
    <text evidence="4">The sequence shown here is derived from an EMBL/GenBank/DDBJ whole genome shotgun (WGS) entry which is preliminary data.</text>
</comment>
<evidence type="ECO:0000313" key="4">
    <source>
        <dbReference type="EMBL" id="MDQ0362057.1"/>
    </source>
</evidence>
<name>A0ABU0E572_9FIRM</name>
<dbReference type="Pfam" id="PF00440">
    <property type="entry name" value="TetR_N"/>
    <property type="match status" value="1"/>
</dbReference>